<keyword evidence="5" id="KW-0378">Hydrolase</keyword>
<evidence type="ECO:0000256" key="2">
    <source>
        <dbReference type="ARBA" id="ARBA00022741"/>
    </source>
</evidence>
<gene>
    <name evidence="14" type="ORF">COS38_01700</name>
</gene>
<evidence type="ECO:0000313" key="14">
    <source>
        <dbReference type="EMBL" id="PIV25422.1"/>
    </source>
</evidence>
<dbReference type="NCBIfam" id="TIGR00416">
    <property type="entry name" value="sms"/>
    <property type="match status" value="1"/>
</dbReference>
<keyword evidence="6 12" id="KW-0862">Zinc</keyword>
<sequence>MVKIKNSSVFICNECGNEFSAWQGKCEMCGAWDSLKEVNFSQNTSSQKKGQKFISKVENLSSAKKGSDTRYQTNLREIDLVLGGGIVAGSIILLGGEPGVGKSTLLLEIAEKIDNSIYVSAEESREQVALRSRRIKKGQKIKFLASQSLEQILHTIASEKPRLIIIDSIQTIESEDIVASAGSVAQVKYAGIQLQRIAKEKNVSIIIVGHITKQGQIAGPKILEHLVDAVIYLEGEKLGNLRLIRATKNRFGAVNEVGVLEMTADGLKAVDSPSELFLAERKNASGSVVACTMEGLRPILVEVQALTNKSEYGFAKRVAIGFDANRLDLICAIIQNKLKLNLQHTDIFLNIAGGMKVKEVGIDTAVAIAIISSHKNQIINPKTCFWGELGLTGEIRKVSFHEKRLKETKTLGFNYQSAKGLTDLVVAIMGLKNK</sequence>
<name>A0A2M7CIF2_9BACT</name>
<evidence type="ECO:0000256" key="11">
    <source>
        <dbReference type="NCBIfam" id="TIGR00416"/>
    </source>
</evidence>
<dbReference type="AlphaFoldDB" id="A0A2M7CIF2"/>
<proteinExistence type="inferred from homology"/>
<dbReference type="InterPro" id="IPR003593">
    <property type="entry name" value="AAA+_ATPase"/>
</dbReference>
<comment type="caution">
    <text evidence="14">The sequence shown here is derived from an EMBL/GenBank/DDBJ whole genome shotgun (WGS) entry which is preliminary data.</text>
</comment>
<evidence type="ECO:0000256" key="8">
    <source>
        <dbReference type="ARBA" id="ARBA00023016"/>
    </source>
</evidence>
<dbReference type="Pfam" id="PF18073">
    <property type="entry name" value="Zn_ribbon_LapB"/>
    <property type="match status" value="1"/>
</dbReference>
<evidence type="ECO:0000256" key="12">
    <source>
        <dbReference type="RuleBase" id="RU003555"/>
    </source>
</evidence>
<dbReference type="PANTHER" id="PTHR32472">
    <property type="entry name" value="DNA REPAIR PROTEIN RADA"/>
    <property type="match status" value="1"/>
</dbReference>
<accession>A0A2M7CIF2</accession>
<evidence type="ECO:0000256" key="1">
    <source>
        <dbReference type="ARBA" id="ARBA00022723"/>
    </source>
</evidence>
<dbReference type="PROSITE" id="PS50162">
    <property type="entry name" value="RECA_2"/>
    <property type="match status" value="1"/>
</dbReference>
<evidence type="ECO:0000313" key="15">
    <source>
        <dbReference type="Proteomes" id="UP000229966"/>
    </source>
</evidence>
<keyword evidence="2 12" id="KW-0547">Nucleotide-binding</keyword>
<dbReference type="InterPro" id="IPR020588">
    <property type="entry name" value="RecA_ATP-bd"/>
</dbReference>
<dbReference type="GO" id="GO:0008270">
    <property type="term" value="F:zinc ion binding"/>
    <property type="evidence" value="ECO:0007669"/>
    <property type="project" value="UniProtKB-KW"/>
</dbReference>
<dbReference type="EMBL" id="PEUM01000047">
    <property type="protein sequence ID" value="PIV25422.1"/>
    <property type="molecule type" value="Genomic_DNA"/>
</dbReference>
<evidence type="ECO:0000256" key="3">
    <source>
        <dbReference type="ARBA" id="ARBA00022763"/>
    </source>
</evidence>
<organism evidence="14 15">
    <name type="scientific">Candidatus Berkelbacteria bacterium CG03_land_8_20_14_0_80_40_36</name>
    <dbReference type="NCBI Taxonomy" id="1974509"/>
    <lineage>
        <taxon>Bacteria</taxon>
        <taxon>Candidatus Berkelbacteria</taxon>
    </lineage>
</organism>
<dbReference type="InterPro" id="IPR020568">
    <property type="entry name" value="Ribosomal_Su5_D2-typ_SF"/>
</dbReference>
<keyword evidence="1 12" id="KW-0479">Metal-binding</keyword>
<dbReference type="PRINTS" id="PR01874">
    <property type="entry name" value="DNAREPAIRADA"/>
</dbReference>
<evidence type="ECO:0000256" key="10">
    <source>
        <dbReference type="ARBA" id="ARBA00023204"/>
    </source>
</evidence>
<keyword evidence="10 12" id="KW-0234">DNA repair</keyword>
<keyword evidence="4 12" id="KW-0863">Zinc-finger</keyword>
<evidence type="ECO:0000256" key="9">
    <source>
        <dbReference type="ARBA" id="ARBA00023125"/>
    </source>
</evidence>
<dbReference type="SMART" id="SM00382">
    <property type="entry name" value="AAA"/>
    <property type="match status" value="1"/>
</dbReference>
<dbReference type="GO" id="GO:0000725">
    <property type="term" value="P:recombinational repair"/>
    <property type="evidence" value="ECO:0007669"/>
    <property type="project" value="TreeGrafter"/>
</dbReference>
<dbReference type="InterPro" id="IPR041166">
    <property type="entry name" value="Rubredoxin_2"/>
</dbReference>
<keyword evidence="7 12" id="KW-0067">ATP-binding</keyword>
<dbReference type="GO" id="GO:0005524">
    <property type="term" value="F:ATP binding"/>
    <property type="evidence" value="ECO:0007669"/>
    <property type="project" value="UniProtKB-UniRule"/>
</dbReference>
<dbReference type="InterPro" id="IPR014721">
    <property type="entry name" value="Ribsml_uS5_D2-typ_fold_subgr"/>
</dbReference>
<dbReference type="Gene3D" id="3.30.230.10">
    <property type="match status" value="1"/>
</dbReference>
<evidence type="ECO:0000259" key="13">
    <source>
        <dbReference type="PROSITE" id="PS50162"/>
    </source>
</evidence>
<dbReference type="InterPro" id="IPR027417">
    <property type="entry name" value="P-loop_NTPase"/>
</dbReference>
<dbReference type="SUPFAM" id="SSF52540">
    <property type="entry name" value="P-loop containing nucleoside triphosphate hydrolases"/>
    <property type="match status" value="1"/>
</dbReference>
<keyword evidence="3 12" id="KW-0227">DNA damage</keyword>
<dbReference type="SUPFAM" id="SSF54211">
    <property type="entry name" value="Ribosomal protein S5 domain 2-like"/>
    <property type="match status" value="1"/>
</dbReference>
<keyword evidence="9 12" id="KW-0238">DNA-binding</keyword>
<evidence type="ECO:0000256" key="4">
    <source>
        <dbReference type="ARBA" id="ARBA00022771"/>
    </source>
</evidence>
<dbReference type="GO" id="GO:0140664">
    <property type="term" value="F:ATP-dependent DNA damage sensor activity"/>
    <property type="evidence" value="ECO:0007669"/>
    <property type="project" value="InterPro"/>
</dbReference>
<reference evidence="15" key="1">
    <citation type="submission" date="2017-09" db="EMBL/GenBank/DDBJ databases">
        <title>Depth-based differentiation of microbial function through sediment-hosted aquifers and enrichment of novel symbionts in the deep terrestrial subsurface.</title>
        <authorList>
            <person name="Probst A.J."/>
            <person name="Ladd B."/>
            <person name="Jarett J.K."/>
            <person name="Geller-Mcgrath D.E."/>
            <person name="Sieber C.M.K."/>
            <person name="Emerson J.B."/>
            <person name="Anantharaman K."/>
            <person name="Thomas B.C."/>
            <person name="Malmstrom R."/>
            <person name="Stieglmeier M."/>
            <person name="Klingl A."/>
            <person name="Woyke T."/>
            <person name="Ryan C.M."/>
            <person name="Banfield J.F."/>
        </authorList>
    </citation>
    <scope>NUCLEOTIDE SEQUENCE [LARGE SCALE GENOMIC DNA]</scope>
</reference>
<comment type="similarity">
    <text evidence="12">Belongs to the RecA family. RadA subfamily.</text>
</comment>
<feature type="domain" description="RecA family profile 1" evidence="13">
    <location>
        <begin position="67"/>
        <end position="211"/>
    </location>
</feature>
<dbReference type="Gene3D" id="3.40.50.300">
    <property type="entry name" value="P-loop containing nucleotide triphosphate hydrolases"/>
    <property type="match status" value="1"/>
</dbReference>
<dbReference type="GO" id="GO:0016787">
    <property type="term" value="F:hydrolase activity"/>
    <property type="evidence" value="ECO:0007669"/>
    <property type="project" value="UniProtKB-KW"/>
</dbReference>
<evidence type="ECO:0000256" key="7">
    <source>
        <dbReference type="ARBA" id="ARBA00022840"/>
    </source>
</evidence>
<dbReference type="Proteomes" id="UP000229966">
    <property type="component" value="Unassembled WGS sequence"/>
</dbReference>
<dbReference type="Pfam" id="PF13481">
    <property type="entry name" value="AAA_25"/>
    <property type="match status" value="1"/>
</dbReference>
<dbReference type="PANTHER" id="PTHR32472:SF10">
    <property type="entry name" value="DNA REPAIR PROTEIN RADA-LIKE PROTEIN"/>
    <property type="match status" value="1"/>
</dbReference>
<comment type="function">
    <text evidence="12">DNA-dependent ATPase involved in processing of recombination intermediates, plays a role in repairing DNA breaks. Stimulates the branch migration of RecA-mediated strand transfer reactions, allowing the 3' invading strand to extend heteroduplex DNA faster. Binds ssDNA in the presence of ADP but not other nucleotides, has ATPase activity that is stimulated by ssDNA and various branched DNA structures, but inhibited by SSB. Does not have RecA's homology-searching function.</text>
</comment>
<evidence type="ECO:0000256" key="6">
    <source>
        <dbReference type="ARBA" id="ARBA00022833"/>
    </source>
</evidence>
<keyword evidence="8" id="KW-0346">Stress response</keyword>
<dbReference type="GO" id="GO:0003684">
    <property type="term" value="F:damaged DNA binding"/>
    <property type="evidence" value="ECO:0007669"/>
    <property type="project" value="InterPro"/>
</dbReference>
<protein>
    <recommendedName>
        <fullName evidence="11 12">DNA repair protein RadA</fullName>
    </recommendedName>
</protein>
<evidence type="ECO:0000256" key="5">
    <source>
        <dbReference type="ARBA" id="ARBA00022801"/>
    </source>
</evidence>
<dbReference type="InterPro" id="IPR004504">
    <property type="entry name" value="DNA_repair_RadA"/>
</dbReference>